<sequence length="263" mass="30178">MSTSLQKLLNNIATNNAFNNCTIDINELSSGGANYSSKLYTVDIIDVNKLKEDLHLFVKVSVLGENIRKNYPPSFFDTEMYCYTDLLEAFKELENECGLTVEDGIAFAKFYGGDPTRYQETVVLENLVAHGYHDFDRFHSFDWAYALSAVTELAKFHALSYAYREKRPAEFEKALDRFKKSWKPGVNAEMENSAKDSALKCVKPEYRDVLETFLDKYMNNILCECYATAARPVLVHGDYRGSNLLHRYTEASTLSSLRRKRRI</sequence>
<dbReference type="Gene3D" id="3.90.1200.10">
    <property type="match status" value="1"/>
</dbReference>
<organism evidence="2 3">
    <name type="scientific">Trichoplusia ni</name>
    <name type="common">Cabbage looper</name>
    <dbReference type="NCBI Taxonomy" id="7111"/>
    <lineage>
        <taxon>Eukaryota</taxon>
        <taxon>Metazoa</taxon>
        <taxon>Ecdysozoa</taxon>
        <taxon>Arthropoda</taxon>
        <taxon>Hexapoda</taxon>
        <taxon>Insecta</taxon>
        <taxon>Pterygota</taxon>
        <taxon>Neoptera</taxon>
        <taxon>Endopterygota</taxon>
        <taxon>Lepidoptera</taxon>
        <taxon>Glossata</taxon>
        <taxon>Ditrysia</taxon>
        <taxon>Noctuoidea</taxon>
        <taxon>Noctuidae</taxon>
        <taxon>Plusiinae</taxon>
        <taxon>Trichoplusia</taxon>
    </lineage>
</organism>
<dbReference type="OrthoDB" id="191037at2759"/>
<keyword evidence="2" id="KW-1185">Reference proteome</keyword>
<feature type="domain" description="CHK kinase-like" evidence="1">
    <location>
        <begin position="122"/>
        <end position="263"/>
    </location>
</feature>
<dbReference type="KEGG" id="tnl:113502087"/>
<dbReference type="Pfam" id="PF02958">
    <property type="entry name" value="EcKL"/>
    <property type="match status" value="1"/>
</dbReference>
<dbReference type="GeneID" id="113502087"/>
<name>A0A7E5WFS6_TRINI</name>
<dbReference type="PANTHER" id="PTHR11012:SF8">
    <property type="entry name" value="JUVENILE HORMONE-INDUCIBLE PROTEIN 26"/>
    <property type="match status" value="1"/>
</dbReference>
<dbReference type="Proteomes" id="UP000322000">
    <property type="component" value="Chromosome 2"/>
</dbReference>
<proteinExistence type="predicted"/>
<dbReference type="InParanoid" id="A0A7E5WFS6"/>
<dbReference type="AlphaFoldDB" id="A0A7E5WFS6"/>
<dbReference type="SUPFAM" id="SSF56112">
    <property type="entry name" value="Protein kinase-like (PK-like)"/>
    <property type="match status" value="1"/>
</dbReference>
<evidence type="ECO:0000313" key="2">
    <source>
        <dbReference type="Proteomes" id="UP000322000"/>
    </source>
</evidence>
<protein>
    <submittedName>
        <fullName evidence="3">Uncharacterized protein LOC113502087</fullName>
    </submittedName>
</protein>
<accession>A0A7E5WFS6</accession>
<dbReference type="RefSeq" id="XP_026739272.1">
    <property type="nucleotide sequence ID" value="XM_026883471.1"/>
</dbReference>
<dbReference type="PANTHER" id="PTHR11012">
    <property type="entry name" value="PROTEIN KINASE-LIKE DOMAIN-CONTAINING"/>
    <property type="match status" value="1"/>
</dbReference>
<gene>
    <name evidence="3" type="primary">LOC113502087</name>
</gene>
<dbReference type="InterPro" id="IPR011009">
    <property type="entry name" value="Kinase-like_dom_sf"/>
</dbReference>
<evidence type="ECO:0000313" key="3">
    <source>
        <dbReference type="RefSeq" id="XP_026739272.1"/>
    </source>
</evidence>
<dbReference type="InterPro" id="IPR004119">
    <property type="entry name" value="EcKL"/>
</dbReference>
<evidence type="ECO:0000259" key="1">
    <source>
        <dbReference type="SMART" id="SM00587"/>
    </source>
</evidence>
<dbReference type="InterPro" id="IPR015897">
    <property type="entry name" value="CHK_kinase-like"/>
</dbReference>
<reference evidence="3" key="1">
    <citation type="submission" date="2025-08" db="UniProtKB">
        <authorList>
            <consortium name="RefSeq"/>
        </authorList>
    </citation>
    <scope>IDENTIFICATION</scope>
</reference>
<dbReference type="SMART" id="SM00587">
    <property type="entry name" value="CHK"/>
    <property type="match status" value="1"/>
</dbReference>